<dbReference type="GeneID" id="8861215"/>
<feature type="compositionally biased region" description="Polar residues" evidence="2">
    <location>
        <begin position="20"/>
        <end position="41"/>
    </location>
</feature>
<keyword evidence="5" id="KW-1185">Reference proteome</keyword>
<dbReference type="PANTHER" id="PTHR23079:SF55">
    <property type="entry name" value="RNA-DIRECTED RNA POLYMERASE"/>
    <property type="match status" value="1"/>
</dbReference>
<name>D2V7P4_NAEGR</name>
<feature type="domain" description="RDRP core" evidence="3">
    <location>
        <begin position="436"/>
        <end position="936"/>
    </location>
</feature>
<dbReference type="EMBL" id="GG738856">
    <property type="protein sequence ID" value="EFC46906.1"/>
    <property type="molecule type" value="Genomic_DNA"/>
</dbReference>
<protein>
    <recommendedName>
        <fullName evidence="1">RNA-dependent RNA polymerase</fullName>
        <ecNumber evidence="1">2.7.7.48</ecNumber>
    </recommendedName>
</protein>
<evidence type="ECO:0000259" key="3">
    <source>
        <dbReference type="Pfam" id="PF05183"/>
    </source>
</evidence>
<feature type="compositionally biased region" description="Low complexity" evidence="2">
    <location>
        <begin position="185"/>
        <end position="199"/>
    </location>
</feature>
<feature type="region of interest" description="Disordered" evidence="2">
    <location>
        <begin position="1"/>
        <end position="58"/>
    </location>
</feature>
<reference evidence="4 5" key="1">
    <citation type="journal article" date="2010" name="Cell">
        <title>The genome of Naegleria gruberi illuminates early eukaryotic versatility.</title>
        <authorList>
            <person name="Fritz-Laylin L.K."/>
            <person name="Prochnik S.E."/>
            <person name="Ginger M.L."/>
            <person name="Dacks J.B."/>
            <person name="Carpenter M.L."/>
            <person name="Field M.C."/>
            <person name="Kuo A."/>
            <person name="Paredez A."/>
            <person name="Chapman J."/>
            <person name="Pham J."/>
            <person name="Shu S."/>
            <person name="Neupane R."/>
            <person name="Cipriano M."/>
            <person name="Mancuso J."/>
            <person name="Tu H."/>
            <person name="Salamov A."/>
            <person name="Lindquist E."/>
            <person name="Shapiro H."/>
            <person name="Lucas S."/>
            <person name="Grigoriev I.V."/>
            <person name="Cande W.Z."/>
            <person name="Fulton C."/>
            <person name="Rokhsar D.S."/>
            <person name="Dawson S.C."/>
        </authorList>
    </citation>
    <scope>NUCLEOTIDE SEQUENCE [LARGE SCALE GENOMIC DNA]</scope>
    <source>
        <strain evidence="4 5">NEG-M</strain>
    </source>
</reference>
<organism evidence="5">
    <name type="scientific">Naegleria gruberi</name>
    <name type="common">Amoeba</name>
    <dbReference type="NCBI Taxonomy" id="5762"/>
    <lineage>
        <taxon>Eukaryota</taxon>
        <taxon>Discoba</taxon>
        <taxon>Heterolobosea</taxon>
        <taxon>Tetramitia</taxon>
        <taxon>Eutetramitia</taxon>
        <taxon>Vahlkampfiidae</taxon>
        <taxon>Naegleria</taxon>
    </lineage>
</organism>
<evidence type="ECO:0000256" key="1">
    <source>
        <dbReference type="RuleBase" id="RU363098"/>
    </source>
</evidence>
<keyword evidence="1" id="KW-0548">Nucleotidyltransferase</keyword>
<evidence type="ECO:0000313" key="5">
    <source>
        <dbReference type="Proteomes" id="UP000006671"/>
    </source>
</evidence>
<feature type="compositionally biased region" description="Polar residues" evidence="2">
    <location>
        <begin position="175"/>
        <end position="184"/>
    </location>
</feature>
<dbReference type="eggNOG" id="KOG0988">
    <property type="taxonomic scope" value="Eukaryota"/>
</dbReference>
<dbReference type="Proteomes" id="UP000006671">
    <property type="component" value="Unassembled WGS sequence"/>
</dbReference>
<feature type="compositionally biased region" description="Polar residues" evidence="2">
    <location>
        <begin position="85"/>
        <end position="131"/>
    </location>
</feature>
<dbReference type="AlphaFoldDB" id="D2V7P4"/>
<dbReference type="InterPro" id="IPR007855">
    <property type="entry name" value="RDRP"/>
</dbReference>
<gene>
    <name evidence="4" type="ORF">NAEGRDRAFT_47340</name>
</gene>
<dbReference type="GO" id="GO:0030422">
    <property type="term" value="P:siRNA processing"/>
    <property type="evidence" value="ECO:0007669"/>
    <property type="project" value="TreeGrafter"/>
</dbReference>
<comment type="catalytic activity">
    <reaction evidence="1">
        <text>RNA(n) + a ribonucleoside 5'-triphosphate = RNA(n+1) + diphosphate</text>
        <dbReference type="Rhea" id="RHEA:21248"/>
        <dbReference type="Rhea" id="RHEA-COMP:14527"/>
        <dbReference type="Rhea" id="RHEA-COMP:17342"/>
        <dbReference type="ChEBI" id="CHEBI:33019"/>
        <dbReference type="ChEBI" id="CHEBI:61557"/>
        <dbReference type="ChEBI" id="CHEBI:140395"/>
        <dbReference type="EC" id="2.7.7.48"/>
    </reaction>
</comment>
<dbReference type="EC" id="2.7.7.48" evidence="1"/>
<dbReference type="OrthoDB" id="6513042at2759"/>
<comment type="similarity">
    <text evidence="1">Belongs to the RdRP family.</text>
</comment>
<dbReference type="KEGG" id="ngr:NAEGRDRAFT_47340"/>
<keyword evidence="1" id="KW-0808">Transferase</keyword>
<dbReference type="InterPro" id="IPR057596">
    <property type="entry name" value="RDRP_core"/>
</dbReference>
<feature type="compositionally biased region" description="Low complexity" evidence="2">
    <location>
        <begin position="49"/>
        <end position="58"/>
    </location>
</feature>
<keyword evidence="1" id="KW-0694">RNA-binding</keyword>
<proteinExistence type="inferred from homology"/>
<feature type="region of interest" description="Disordered" evidence="2">
    <location>
        <begin position="175"/>
        <end position="222"/>
    </location>
</feature>
<dbReference type="PANTHER" id="PTHR23079">
    <property type="entry name" value="RNA-DEPENDENT RNA POLYMERASE"/>
    <property type="match status" value="1"/>
</dbReference>
<dbReference type="GO" id="GO:0031380">
    <property type="term" value="C:nuclear RNA-directed RNA polymerase complex"/>
    <property type="evidence" value="ECO:0007669"/>
    <property type="project" value="TreeGrafter"/>
</dbReference>
<dbReference type="OMA" id="CAMENKS"/>
<keyword evidence="1" id="KW-0696">RNA-directed RNA polymerase</keyword>
<dbReference type="RefSeq" id="XP_002679650.1">
    <property type="nucleotide sequence ID" value="XM_002679604.1"/>
</dbReference>
<dbReference type="VEuPathDB" id="AmoebaDB:NAEGRDRAFT_47340"/>
<dbReference type="Pfam" id="PF05183">
    <property type="entry name" value="RdRP"/>
    <property type="match status" value="1"/>
</dbReference>
<dbReference type="InParanoid" id="D2V7P4"/>
<dbReference type="GO" id="GO:0003968">
    <property type="term" value="F:RNA-directed RNA polymerase activity"/>
    <property type="evidence" value="ECO:0007669"/>
    <property type="project" value="UniProtKB-KW"/>
</dbReference>
<feature type="region of interest" description="Disordered" evidence="2">
    <location>
        <begin position="76"/>
        <end position="135"/>
    </location>
</feature>
<sequence>MMRKQESLIKKTGNFGDFSNAATASISENSGQRMTPSQSKVYPSLMARSSPLSSSPYCSSKSSTSASCKLSNQITNTNKNVNNQDSENQQQKSIESVKSSFHTRTHSILSPQCKNIQPSQSTSSSKTNEGTVTKHVKFVIPERKIPKPETKKDITTTVPKLAREKQNHRYNINFFNRPTITRDGQTVQPPQTTQPSPSSLQNKRSFENFKSSSSKYETSKKQKKDINMINFQKNLFEIQKELSEQPFISNANPLTPSPESNGHSSVFNNNNTVQKEENLKMQTPQYSNTNFMILSDSLESITIAEDLLTIDDSIVEEAISKVFNSKLGRSFSSSTKEKYLRHLINPEEISRLGIKDLFGEYYPSVGYFTLKDSKPIFKQVSDGSLTNITEGTGKSIYYSYSRLARLLMSLDLGRAMMFVIFSEDDWDHEEKRVLIEKASIDGFKHSSIEYKFFGTSNSGINGHTALFIDTRLNFAKIHDLLGDFSECAKAGPRKAFSRIALALGKSFQSLVELKKEELWVLYDEEDYPDGAGFMHEDYFQDILRNTICTPYFETRKNTTEAVFMDCKIEEIVAMQFRALGMKGVFQSIPDEYWKELQTRHGFPDTVKCVARPSMIKFMGNSEVYRHFDVLNVSRIQGGSINRTFMSCMLRRTTNKEAMQQLFVKMLDEYIKSESNILDTKFLYNSLLSNEVFDNGDSVYRTIKNLLLAGFGMENPFVYKYIKKRIKARFQSMIDNKLCLKMKSKFSVTLMGVIDESGELNADEVYIPCLKLQEQLMRDYYKLKEVIVYRHPLAYEGDIAKLKLRKDPCNEFLASRSNVIVFPKVFKEKSPHQYLAGDGDAYEVVFDMEILKLFDKHPKPIDYDEGKQSSGATSQSIQPVTKLQPCDIIREHVKCFIQKHTHTGLLFYFNTIARDSDDIKLKVDLAKAYSHSIDAMKGFEQDFNKLIERARALPVPYWYQQWKSVKVSKWAPTDANITIFENLMLNKVVHAYQKIEFKKPVEIDPELIVETPKDTVMWKLDFDNTYQKWNEYWKSKKRVFESTTQVEFTFNDRFFNERLNSIMANTISHQKNKYHSDEPDWHQLFCGSTVGKQLVAKASYWMQLAYEKEKELAQKKRRESSRNQF</sequence>
<accession>D2V7P4</accession>
<evidence type="ECO:0000313" key="4">
    <source>
        <dbReference type="EMBL" id="EFC46906.1"/>
    </source>
</evidence>
<evidence type="ECO:0000256" key="2">
    <source>
        <dbReference type="SAM" id="MobiDB-lite"/>
    </source>
</evidence>
<dbReference type="GO" id="GO:0003723">
    <property type="term" value="F:RNA binding"/>
    <property type="evidence" value="ECO:0007669"/>
    <property type="project" value="UniProtKB-KW"/>
</dbReference>